<accession>A0A427Y668</accession>
<keyword evidence="3" id="KW-1185">Reference proteome</keyword>
<dbReference type="EMBL" id="RSCE01000002">
    <property type="protein sequence ID" value="RSH86587.1"/>
    <property type="molecule type" value="Genomic_DNA"/>
</dbReference>
<comment type="caution">
    <text evidence="2">The sequence shown here is derived from an EMBL/GenBank/DDBJ whole genome shotgun (WGS) entry which is preliminary data.</text>
</comment>
<feature type="region of interest" description="Disordered" evidence="1">
    <location>
        <begin position="240"/>
        <end position="262"/>
    </location>
</feature>
<feature type="compositionally biased region" description="Low complexity" evidence="1">
    <location>
        <begin position="115"/>
        <end position="132"/>
    </location>
</feature>
<evidence type="ECO:0000256" key="1">
    <source>
        <dbReference type="SAM" id="MobiDB-lite"/>
    </source>
</evidence>
<sequence length="277" mass="28906">MSFRSALRPALRPALASLSGLSIYAGIRHSSSSSSQVATCTRWLVRDAWSGAPRECPTPLVLLRTPGLSLGSGGASVGVSKATEETWYEWADMFATRGYTTVEVDVSVASAPASAADTANGSSDDSSTGNGAPSFPREIAAAKSALNDQIRLLNIPFAPIIVASGPSCLVAQAYISDHAASGLVLVSPPPDADPRTEATTQEAGWAYPRFTYEPRFPILLVAEPGQEEAVTASRVGSAAEDGVGRGGKGVSIQVATDGPRGEKTRMEVERWMDSCGF</sequence>
<dbReference type="RefSeq" id="XP_028479372.1">
    <property type="nucleotide sequence ID" value="XM_028620400.1"/>
</dbReference>
<evidence type="ECO:0000313" key="2">
    <source>
        <dbReference type="EMBL" id="RSH86587.1"/>
    </source>
</evidence>
<evidence type="ECO:0000313" key="3">
    <source>
        <dbReference type="Proteomes" id="UP000279236"/>
    </source>
</evidence>
<organism evidence="2 3">
    <name type="scientific">Apiotrichum porosum</name>
    <dbReference type="NCBI Taxonomy" id="105984"/>
    <lineage>
        <taxon>Eukaryota</taxon>
        <taxon>Fungi</taxon>
        <taxon>Dikarya</taxon>
        <taxon>Basidiomycota</taxon>
        <taxon>Agaricomycotina</taxon>
        <taxon>Tremellomycetes</taxon>
        <taxon>Trichosporonales</taxon>
        <taxon>Trichosporonaceae</taxon>
        <taxon>Apiotrichum</taxon>
    </lineage>
</organism>
<feature type="region of interest" description="Disordered" evidence="1">
    <location>
        <begin position="115"/>
        <end position="135"/>
    </location>
</feature>
<gene>
    <name evidence="2" type="ORF">EHS24_004856</name>
</gene>
<name>A0A427Y668_9TREE</name>
<dbReference type="GeneID" id="39589399"/>
<proteinExistence type="predicted"/>
<protein>
    <submittedName>
        <fullName evidence="2">Uncharacterized protein</fullName>
    </submittedName>
</protein>
<dbReference type="Proteomes" id="UP000279236">
    <property type="component" value="Unassembled WGS sequence"/>
</dbReference>
<reference evidence="2 3" key="1">
    <citation type="submission" date="2018-11" db="EMBL/GenBank/DDBJ databases">
        <title>Genome sequence of Apiotrichum porosum DSM 27194.</title>
        <authorList>
            <person name="Aliyu H."/>
            <person name="Gorte O."/>
            <person name="Ochsenreither K."/>
        </authorList>
    </citation>
    <scope>NUCLEOTIDE SEQUENCE [LARGE SCALE GENOMIC DNA]</scope>
    <source>
        <strain evidence="2 3">DSM 27194</strain>
    </source>
</reference>
<dbReference type="AlphaFoldDB" id="A0A427Y668"/>
<dbReference type="OrthoDB" id="3365310at2759"/>